<keyword evidence="2" id="KW-1185">Reference proteome</keyword>
<protein>
    <submittedName>
        <fullName evidence="1">Uncharacterized protein</fullName>
    </submittedName>
</protein>
<reference evidence="1" key="1">
    <citation type="submission" date="2021-10" db="EMBL/GenBank/DDBJ databases">
        <title>Tropical sea cucumber genome reveals ecological adaptation and Cuvierian tubules defense mechanism.</title>
        <authorList>
            <person name="Chen T."/>
        </authorList>
    </citation>
    <scope>NUCLEOTIDE SEQUENCE</scope>
    <source>
        <strain evidence="1">Nanhai2018</strain>
        <tissue evidence="1">Muscle</tissue>
    </source>
</reference>
<dbReference type="AlphaFoldDB" id="A0A9Q1H659"/>
<organism evidence="1 2">
    <name type="scientific">Holothuria leucospilota</name>
    <name type="common">Black long sea cucumber</name>
    <name type="synonym">Mertensiothuria leucospilota</name>
    <dbReference type="NCBI Taxonomy" id="206669"/>
    <lineage>
        <taxon>Eukaryota</taxon>
        <taxon>Metazoa</taxon>
        <taxon>Echinodermata</taxon>
        <taxon>Eleutherozoa</taxon>
        <taxon>Echinozoa</taxon>
        <taxon>Holothuroidea</taxon>
        <taxon>Aspidochirotacea</taxon>
        <taxon>Aspidochirotida</taxon>
        <taxon>Holothuriidae</taxon>
        <taxon>Holothuria</taxon>
    </lineage>
</organism>
<dbReference type="EMBL" id="JAIZAY010000010">
    <property type="protein sequence ID" value="KAJ8034664.1"/>
    <property type="molecule type" value="Genomic_DNA"/>
</dbReference>
<evidence type="ECO:0000313" key="1">
    <source>
        <dbReference type="EMBL" id="KAJ8034664.1"/>
    </source>
</evidence>
<gene>
    <name evidence="1" type="ORF">HOLleu_21595</name>
</gene>
<sequence length="126" mass="14071">MSGEISGSCRRSPDKVVTDFTKYIDELRICQQPPEFSVCDCLGDIDVDFCNAWRRYGEDITVYGANVCQFWNHARNITSCQLSISVTEMSSKLRDTLALPQGDEPEAIEAEMKKAFHGIGLISPCV</sequence>
<name>A0A9Q1H659_HOLLE</name>
<evidence type="ECO:0000313" key="2">
    <source>
        <dbReference type="Proteomes" id="UP001152320"/>
    </source>
</evidence>
<dbReference type="Proteomes" id="UP001152320">
    <property type="component" value="Chromosome 10"/>
</dbReference>
<accession>A0A9Q1H659</accession>
<comment type="caution">
    <text evidence="1">The sequence shown here is derived from an EMBL/GenBank/DDBJ whole genome shotgun (WGS) entry which is preliminary data.</text>
</comment>
<proteinExistence type="predicted"/>
<dbReference type="OrthoDB" id="10534672at2759"/>